<dbReference type="InterPro" id="IPR005135">
    <property type="entry name" value="Endo/exonuclease/phosphatase"/>
</dbReference>
<feature type="non-terminal residue" evidence="2">
    <location>
        <position position="1"/>
    </location>
</feature>
<protein>
    <recommendedName>
        <fullName evidence="1">Endonuclease/exonuclease/phosphatase domain-containing protein</fullName>
    </recommendedName>
</protein>
<gene>
    <name evidence="2" type="ORF">g.47221</name>
</gene>
<dbReference type="SUPFAM" id="SSF56219">
    <property type="entry name" value="DNase I-like"/>
    <property type="match status" value="1"/>
</dbReference>
<evidence type="ECO:0000259" key="1">
    <source>
        <dbReference type="Pfam" id="PF03372"/>
    </source>
</evidence>
<proteinExistence type="predicted"/>
<dbReference type="AlphaFoldDB" id="A0A1B6GLG5"/>
<evidence type="ECO:0000313" key="2">
    <source>
        <dbReference type="EMBL" id="JAS63292.1"/>
    </source>
</evidence>
<feature type="non-terminal residue" evidence="2">
    <location>
        <position position="105"/>
    </location>
</feature>
<organism evidence="2">
    <name type="scientific">Cuerna arida</name>
    <dbReference type="NCBI Taxonomy" id="1464854"/>
    <lineage>
        <taxon>Eukaryota</taxon>
        <taxon>Metazoa</taxon>
        <taxon>Ecdysozoa</taxon>
        <taxon>Arthropoda</taxon>
        <taxon>Hexapoda</taxon>
        <taxon>Insecta</taxon>
        <taxon>Pterygota</taxon>
        <taxon>Neoptera</taxon>
        <taxon>Paraneoptera</taxon>
        <taxon>Hemiptera</taxon>
        <taxon>Auchenorrhyncha</taxon>
        <taxon>Membracoidea</taxon>
        <taxon>Cicadellidae</taxon>
        <taxon>Cicadellinae</taxon>
        <taxon>Proconiini</taxon>
        <taxon>Cuerna</taxon>
    </lineage>
</organism>
<reference evidence="2" key="1">
    <citation type="submission" date="2015-11" db="EMBL/GenBank/DDBJ databases">
        <title>De novo transcriptome assembly of four potential Pierce s Disease insect vectors from Arizona vineyards.</title>
        <authorList>
            <person name="Tassone E.E."/>
        </authorList>
    </citation>
    <scope>NUCLEOTIDE SEQUENCE</scope>
</reference>
<dbReference type="EMBL" id="GECZ01006477">
    <property type="protein sequence ID" value="JAS63292.1"/>
    <property type="molecule type" value="Transcribed_RNA"/>
</dbReference>
<name>A0A1B6GLG5_9HEMI</name>
<sequence>VDNNYKNITIFHQNIQDLNSRKEQLEIILTEIDPDIIVLTEHNMNKVELERFNLRHYSTTTYYSRTTTTGGGVIILVKESLEGKQFVSKSVQQLCEDKLWNAVWL</sequence>
<dbReference type="Pfam" id="PF03372">
    <property type="entry name" value="Exo_endo_phos"/>
    <property type="match status" value="1"/>
</dbReference>
<feature type="domain" description="Endonuclease/exonuclease/phosphatase" evidence="1">
    <location>
        <begin position="17"/>
        <end position="84"/>
    </location>
</feature>
<dbReference type="Gene3D" id="3.60.10.10">
    <property type="entry name" value="Endonuclease/exonuclease/phosphatase"/>
    <property type="match status" value="1"/>
</dbReference>
<dbReference type="InterPro" id="IPR036691">
    <property type="entry name" value="Endo/exonu/phosph_ase_sf"/>
</dbReference>
<dbReference type="GO" id="GO:0003824">
    <property type="term" value="F:catalytic activity"/>
    <property type="evidence" value="ECO:0007669"/>
    <property type="project" value="InterPro"/>
</dbReference>
<accession>A0A1B6GLG5</accession>